<organism evidence="15 16">
    <name type="scientific">Mucilaginibacter ginsenosidivorans</name>
    <dbReference type="NCBI Taxonomy" id="398053"/>
    <lineage>
        <taxon>Bacteria</taxon>
        <taxon>Pseudomonadati</taxon>
        <taxon>Bacteroidota</taxon>
        <taxon>Sphingobacteriia</taxon>
        <taxon>Sphingobacteriales</taxon>
        <taxon>Sphingobacteriaceae</taxon>
        <taxon>Mucilaginibacter</taxon>
    </lineage>
</organism>
<proteinExistence type="inferred from homology"/>
<keyword evidence="3 10" id="KW-1134">Transmembrane beta strand</keyword>
<evidence type="ECO:0000256" key="4">
    <source>
        <dbReference type="ARBA" id="ARBA00022692"/>
    </source>
</evidence>
<comment type="similarity">
    <text evidence="10 11">Belongs to the TonB-dependent receptor family.</text>
</comment>
<dbReference type="GO" id="GO:0044718">
    <property type="term" value="P:siderophore transmembrane transport"/>
    <property type="evidence" value="ECO:0007669"/>
    <property type="project" value="TreeGrafter"/>
</dbReference>
<dbReference type="InterPro" id="IPR039426">
    <property type="entry name" value="TonB-dep_rcpt-like"/>
</dbReference>
<dbReference type="KEGG" id="mgin:FRZ54_05685"/>
<feature type="signal peptide" evidence="12">
    <location>
        <begin position="1"/>
        <end position="17"/>
    </location>
</feature>
<keyword evidence="9 10" id="KW-0998">Cell outer membrane</keyword>
<keyword evidence="16" id="KW-1185">Reference proteome</keyword>
<evidence type="ECO:0000313" key="15">
    <source>
        <dbReference type="EMBL" id="QEC62096.1"/>
    </source>
</evidence>
<feature type="domain" description="TonB-dependent receptor plug" evidence="14">
    <location>
        <begin position="142"/>
        <end position="236"/>
    </location>
</feature>
<dbReference type="EMBL" id="CP042436">
    <property type="protein sequence ID" value="QEC62096.1"/>
    <property type="molecule type" value="Genomic_DNA"/>
</dbReference>
<dbReference type="InterPro" id="IPR000531">
    <property type="entry name" value="Beta-barrel_TonB"/>
</dbReference>
<gene>
    <name evidence="15" type="ORF">FRZ54_05685</name>
</gene>
<dbReference type="Pfam" id="PF00593">
    <property type="entry name" value="TonB_dep_Rec_b-barrel"/>
    <property type="match status" value="1"/>
</dbReference>
<comment type="subcellular location">
    <subcellularLocation>
        <location evidence="1 10">Cell outer membrane</location>
        <topology evidence="1 10">Multi-pass membrane protein</topology>
    </subcellularLocation>
</comment>
<dbReference type="GO" id="GO:0009279">
    <property type="term" value="C:cell outer membrane"/>
    <property type="evidence" value="ECO:0007669"/>
    <property type="project" value="UniProtKB-SubCell"/>
</dbReference>
<keyword evidence="7 10" id="KW-0472">Membrane</keyword>
<dbReference type="SUPFAM" id="SSF56935">
    <property type="entry name" value="Porins"/>
    <property type="match status" value="1"/>
</dbReference>
<sequence length="807" mass="89587">MKKTFLFFLFFITLNHAFSQSSGNIKGSITDNKKTPLELVNIILYQTNFRAITNNKGQYSIDNIPAGNYQIIISHIGYQSVKQHIIVKNHETAEFSYPLQDSVIKIPSVEVQGERNAGSITTLPEIGGTNIYSGKKIEVILVDSINADIAQSKARDMFAKVPGITSWELDGSGTQTSVAARGLNPHRSWEFNVNQNGYNVNNDLYGYPEAMYNPPLEAVQQIEIIRGSAALQYGPQFGGMLNYVIKQPDTTRSLSIETEQTYGSFNTSNSFASAGGKKGKFTYYAFFNYRSSDGWRLNSNYNFLNAYASLHYKPTDKMDIGLEYSRENYVQKFAGGLTDAMFAADPRQSTRSRNYFNPILNVPALSFNYAINNKTQLNVKAYTLFGQRNMVIASPGLATNADTISKTTGSYAPREINRDFYNSYTVDARMIKKYDLFGHESALSGGLKYSSAATNRKQNGEGTTGTNFDLTQTGNYGIALLFKTINYGAFLENLFRITDRLSVTPGIRYDNLNSTLNGTEYKVYKNFNPVSLSTTRNIVLGGIGAQYKITQSINIYANYSQAYRPILYSNLIIGSSTAVIDPDLKDASGHNADIGIRGKVKNILNFDLSAFELKYNNRIGNITLTDANGEPYTYTTNAGNALTKGVEAFFELHLLNFDDEQSNNDLSIFSSYAYNHARYLNGKTGAVDLTGKTLEDVPQFVSRSGINGRVHNITATFYYSYVGGSWSDANNTVATKTSPNVGYVPRYGVADFALGYKFSEKYNIRIGVNNLTDNKYFTRRTETLVYVGNGILPGDGRSCYVTLGAKF</sequence>
<evidence type="ECO:0000256" key="10">
    <source>
        <dbReference type="PROSITE-ProRule" id="PRU01360"/>
    </source>
</evidence>
<dbReference type="Gene3D" id="2.40.170.20">
    <property type="entry name" value="TonB-dependent receptor, beta-barrel domain"/>
    <property type="match status" value="1"/>
</dbReference>
<dbReference type="PROSITE" id="PS52016">
    <property type="entry name" value="TONB_DEPENDENT_REC_3"/>
    <property type="match status" value="1"/>
</dbReference>
<keyword evidence="2 10" id="KW-0813">Transport</keyword>
<evidence type="ECO:0000256" key="1">
    <source>
        <dbReference type="ARBA" id="ARBA00004571"/>
    </source>
</evidence>
<keyword evidence="4 10" id="KW-0812">Transmembrane</keyword>
<dbReference type="CDD" id="cd01347">
    <property type="entry name" value="ligand_gated_channel"/>
    <property type="match status" value="1"/>
</dbReference>
<evidence type="ECO:0000256" key="9">
    <source>
        <dbReference type="ARBA" id="ARBA00023237"/>
    </source>
</evidence>
<evidence type="ECO:0000256" key="11">
    <source>
        <dbReference type="RuleBase" id="RU003357"/>
    </source>
</evidence>
<dbReference type="GO" id="GO:0015344">
    <property type="term" value="F:siderophore uptake transmembrane transporter activity"/>
    <property type="evidence" value="ECO:0007669"/>
    <property type="project" value="TreeGrafter"/>
</dbReference>
<accession>A0A5B8UUJ2</accession>
<name>A0A5B8UUJ2_9SPHI</name>
<reference evidence="15 16" key="1">
    <citation type="journal article" date="2017" name="Curr. Microbiol.">
        <title>Mucilaginibacter ginsenosidivorans sp. nov., Isolated from Soil of Ginseng Field.</title>
        <authorList>
            <person name="Kim M.M."/>
            <person name="Siddiqi M.Z."/>
            <person name="Im W.T."/>
        </authorList>
    </citation>
    <scope>NUCLEOTIDE SEQUENCE [LARGE SCALE GENOMIC DNA]</scope>
    <source>
        <strain evidence="15 16">Gsoil 3017</strain>
    </source>
</reference>
<evidence type="ECO:0000259" key="14">
    <source>
        <dbReference type="Pfam" id="PF07715"/>
    </source>
</evidence>
<keyword evidence="6 11" id="KW-0798">TonB box</keyword>
<evidence type="ECO:0000313" key="16">
    <source>
        <dbReference type="Proteomes" id="UP000321479"/>
    </source>
</evidence>
<dbReference type="SUPFAM" id="SSF49464">
    <property type="entry name" value="Carboxypeptidase regulatory domain-like"/>
    <property type="match status" value="1"/>
</dbReference>
<keyword evidence="5 12" id="KW-0732">Signal</keyword>
<dbReference type="InterPro" id="IPR037066">
    <property type="entry name" value="Plug_dom_sf"/>
</dbReference>
<dbReference type="Gene3D" id="2.170.130.10">
    <property type="entry name" value="TonB-dependent receptor, plug domain"/>
    <property type="match status" value="1"/>
</dbReference>
<dbReference type="InterPro" id="IPR008969">
    <property type="entry name" value="CarboxyPept-like_regulatory"/>
</dbReference>
<dbReference type="RefSeq" id="WP_147030673.1">
    <property type="nucleotide sequence ID" value="NZ_CP042436.1"/>
</dbReference>
<evidence type="ECO:0000256" key="8">
    <source>
        <dbReference type="ARBA" id="ARBA00023170"/>
    </source>
</evidence>
<evidence type="ECO:0000256" key="12">
    <source>
        <dbReference type="SAM" id="SignalP"/>
    </source>
</evidence>
<evidence type="ECO:0000256" key="7">
    <source>
        <dbReference type="ARBA" id="ARBA00023136"/>
    </source>
</evidence>
<evidence type="ECO:0000256" key="2">
    <source>
        <dbReference type="ARBA" id="ARBA00022448"/>
    </source>
</evidence>
<evidence type="ECO:0000259" key="13">
    <source>
        <dbReference type="Pfam" id="PF00593"/>
    </source>
</evidence>
<protein>
    <submittedName>
        <fullName evidence="15">TonB-dependent receptor</fullName>
    </submittedName>
</protein>
<dbReference type="InterPro" id="IPR036942">
    <property type="entry name" value="Beta-barrel_TonB_sf"/>
</dbReference>
<feature type="domain" description="TonB-dependent receptor-like beta-barrel" evidence="13">
    <location>
        <begin position="299"/>
        <end position="771"/>
    </location>
</feature>
<dbReference type="AlphaFoldDB" id="A0A5B8UUJ2"/>
<feature type="chain" id="PRO_5022737242" evidence="12">
    <location>
        <begin position="18"/>
        <end position="807"/>
    </location>
</feature>
<dbReference type="OrthoDB" id="9758472at2"/>
<dbReference type="Gene3D" id="2.60.40.1120">
    <property type="entry name" value="Carboxypeptidase-like, regulatory domain"/>
    <property type="match status" value="1"/>
</dbReference>
<keyword evidence="8 15" id="KW-0675">Receptor</keyword>
<dbReference type="PANTHER" id="PTHR30069:SF29">
    <property type="entry name" value="HEMOGLOBIN AND HEMOGLOBIN-HAPTOGLOBIN-BINDING PROTEIN 1-RELATED"/>
    <property type="match status" value="1"/>
</dbReference>
<dbReference type="Pfam" id="PF13715">
    <property type="entry name" value="CarbopepD_reg_2"/>
    <property type="match status" value="1"/>
</dbReference>
<dbReference type="Proteomes" id="UP000321479">
    <property type="component" value="Chromosome"/>
</dbReference>
<dbReference type="Pfam" id="PF07715">
    <property type="entry name" value="Plug"/>
    <property type="match status" value="1"/>
</dbReference>
<evidence type="ECO:0000256" key="6">
    <source>
        <dbReference type="ARBA" id="ARBA00023077"/>
    </source>
</evidence>
<dbReference type="PANTHER" id="PTHR30069">
    <property type="entry name" value="TONB-DEPENDENT OUTER MEMBRANE RECEPTOR"/>
    <property type="match status" value="1"/>
</dbReference>
<dbReference type="InterPro" id="IPR012910">
    <property type="entry name" value="Plug_dom"/>
</dbReference>
<evidence type="ECO:0000256" key="5">
    <source>
        <dbReference type="ARBA" id="ARBA00022729"/>
    </source>
</evidence>
<evidence type="ECO:0000256" key="3">
    <source>
        <dbReference type="ARBA" id="ARBA00022452"/>
    </source>
</evidence>